<dbReference type="InterPro" id="IPR050194">
    <property type="entry name" value="Glycosyltransferase_grp1"/>
</dbReference>
<evidence type="ECO:0000259" key="2">
    <source>
        <dbReference type="Pfam" id="PF13579"/>
    </source>
</evidence>
<evidence type="ECO:0000313" key="3">
    <source>
        <dbReference type="EMBL" id="MDR9894975.1"/>
    </source>
</evidence>
<dbReference type="AlphaFoldDB" id="A0AAP5I9M0"/>
<comment type="caution">
    <text evidence="3">The sequence shown here is derived from an EMBL/GenBank/DDBJ whole genome shotgun (WGS) entry which is preliminary data.</text>
</comment>
<dbReference type="CDD" id="cd03794">
    <property type="entry name" value="GT4_WbuB-like"/>
    <property type="match status" value="1"/>
</dbReference>
<feature type="domain" description="Glycosyltransferase subfamily 4-like N-terminal" evidence="2">
    <location>
        <begin position="16"/>
        <end position="200"/>
    </location>
</feature>
<dbReference type="EMBL" id="JAALHA020000003">
    <property type="protein sequence ID" value="MDR9894975.1"/>
    <property type="molecule type" value="Genomic_DNA"/>
</dbReference>
<reference evidence="4" key="1">
    <citation type="journal article" date="2021" name="Science">
        <title>Hunting the eagle killer: A cyanobacterial neurotoxin causes vacuolar myelinopathy.</title>
        <authorList>
            <person name="Breinlinger S."/>
            <person name="Phillips T.J."/>
            <person name="Haram B.N."/>
            <person name="Mares J."/>
            <person name="Martinez Yerena J.A."/>
            <person name="Hrouzek P."/>
            <person name="Sobotka R."/>
            <person name="Henderson W.M."/>
            <person name="Schmieder P."/>
            <person name="Williams S.M."/>
            <person name="Lauderdale J.D."/>
            <person name="Wilde H.D."/>
            <person name="Gerrin W."/>
            <person name="Kust A."/>
            <person name="Washington J.W."/>
            <person name="Wagner C."/>
            <person name="Geier B."/>
            <person name="Liebeke M."/>
            <person name="Enke H."/>
            <person name="Niedermeyer T.H.J."/>
            <person name="Wilde S.B."/>
        </authorList>
    </citation>
    <scope>NUCLEOTIDE SEQUENCE [LARGE SCALE GENOMIC DNA]</scope>
    <source>
        <strain evidence="4">Thurmond2011</strain>
    </source>
</reference>
<accession>A0AAP5I9M0</accession>
<protein>
    <submittedName>
        <fullName evidence="3">Glycosyltransferase family 4 protein</fullName>
    </submittedName>
</protein>
<dbReference type="Pfam" id="PF13579">
    <property type="entry name" value="Glyco_trans_4_4"/>
    <property type="match status" value="1"/>
</dbReference>
<dbReference type="GO" id="GO:0016758">
    <property type="term" value="F:hexosyltransferase activity"/>
    <property type="evidence" value="ECO:0007669"/>
    <property type="project" value="TreeGrafter"/>
</dbReference>
<dbReference type="SUPFAM" id="SSF53756">
    <property type="entry name" value="UDP-Glycosyltransferase/glycogen phosphorylase"/>
    <property type="match status" value="1"/>
</dbReference>
<dbReference type="RefSeq" id="WP_208338992.1">
    <property type="nucleotide sequence ID" value="NZ_CAWQFN010000472.1"/>
</dbReference>
<dbReference type="Gene3D" id="3.40.50.2000">
    <property type="entry name" value="Glycogen Phosphorylase B"/>
    <property type="match status" value="2"/>
</dbReference>
<dbReference type="Proteomes" id="UP000667802">
    <property type="component" value="Unassembled WGS sequence"/>
</dbReference>
<organism evidence="3 4">
    <name type="scientific">Aetokthonos hydrillicola Thurmond2011</name>
    <dbReference type="NCBI Taxonomy" id="2712845"/>
    <lineage>
        <taxon>Bacteria</taxon>
        <taxon>Bacillati</taxon>
        <taxon>Cyanobacteriota</taxon>
        <taxon>Cyanophyceae</taxon>
        <taxon>Nostocales</taxon>
        <taxon>Hapalosiphonaceae</taxon>
        <taxon>Aetokthonos</taxon>
    </lineage>
</organism>
<dbReference type="PANTHER" id="PTHR45947:SF3">
    <property type="entry name" value="SULFOQUINOVOSYL TRANSFERASE SQD2"/>
    <property type="match status" value="1"/>
</dbReference>
<feature type="domain" description="Glycosyl transferase family 1" evidence="1">
    <location>
        <begin position="216"/>
        <end position="384"/>
    </location>
</feature>
<proteinExistence type="predicted"/>
<dbReference type="Pfam" id="PF00534">
    <property type="entry name" value="Glycos_transf_1"/>
    <property type="match status" value="1"/>
</dbReference>
<evidence type="ECO:0000259" key="1">
    <source>
        <dbReference type="Pfam" id="PF00534"/>
    </source>
</evidence>
<sequence length="429" mass="47333">MRILIYSYNYSPEPIGIAPLMTELAEGLVERGHQVRVITGMPNYPQRQIYEEYRGKWFVTEQKNGVTIQRSYLRIKSKPNLIDRLLLELSFVTTSLPQALNGWRPDVILLTVPPLLVSLPATLLGRLYNCPVVLNLQDILPEAAVCIGLIKNKLMIRVFEALEKFAYKHARTISVIADGFVENLVNKGVPANKIVCIPNWVNVNFIRPFPKENNAWKASYQLDGKFVVMYSGNIALTQGLETVAEAAGLLSHIPEIVFVIVGESTALKALEKYCLVCKAANVLLLPLQPREKLPDMLSAADVGLIVQKRNVISFNMPSKIPQLLASGRAILASVPPNGTAARAIRNSGGGIVVPPESAKALAAAVLDLYNNPEKVSELGKNGREYAVEHYSFEQAIAQYEALFSEILARSKSKGNVLRKLYSSKSIADI</sequence>
<name>A0AAP5I9M0_9CYAN</name>
<dbReference type="NCBIfam" id="NF007640">
    <property type="entry name" value="PRK10307.1"/>
    <property type="match status" value="1"/>
</dbReference>
<keyword evidence="4" id="KW-1185">Reference proteome</keyword>
<evidence type="ECO:0000313" key="4">
    <source>
        <dbReference type="Proteomes" id="UP000667802"/>
    </source>
</evidence>
<gene>
    <name evidence="3" type="ORF">G7B40_010405</name>
</gene>
<dbReference type="InterPro" id="IPR001296">
    <property type="entry name" value="Glyco_trans_1"/>
</dbReference>
<dbReference type="PANTHER" id="PTHR45947">
    <property type="entry name" value="SULFOQUINOVOSYL TRANSFERASE SQD2"/>
    <property type="match status" value="1"/>
</dbReference>
<dbReference type="InterPro" id="IPR028098">
    <property type="entry name" value="Glyco_trans_4-like_N"/>
</dbReference>